<reference evidence="1" key="1">
    <citation type="submission" date="2013-08" db="EMBL/GenBank/DDBJ databases">
        <authorList>
            <person name="Mendez C."/>
            <person name="Richter M."/>
            <person name="Ferrer M."/>
            <person name="Sanchez J."/>
        </authorList>
    </citation>
    <scope>NUCLEOTIDE SEQUENCE</scope>
</reference>
<evidence type="ECO:0000313" key="1">
    <source>
        <dbReference type="EMBL" id="EQD64127.1"/>
    </source>
</evidence>
<dbReference type="Gene3D" id="1.25.40.10">
    <property type="entry name" value="Tetratricopeptide repeat domain"/>
    <property type="match status" value="1"/>
</dbReference>
<sequence length="307" mass="32932">MRLPRAYMPAPAARKARGKVTIESIELMSKPARMPSPAARHAFNFAGEALQGAWKQLHLGDLEPWPDAQRAKRLLALPGQPHAGAAVLAAALQAAWRAYHEGEFESAHAQGMALGVAGASVTIKAGGTHARHMLGDAVARRLYVKTLIPIAEALRKTLPGEANSHYRLAYVLSLHLQNMAPNARLDNAQLQVQHMALQSALQIAPRHAEAQLALGIFHATLTGRMGAIAAKMRCGANATAAEHHLETARRLMPANPLAWLETGNALLTLAGMRRSAAVTEAFERAAKLTPHDAAEALDAAWARTRSH</sequence>
<organism evidence="1">
    <name type="scientific">mine drainage metagenome</name>
    <dbReference type="NCBI Taxonomy" id="410659"/>
    <lineage>
        <taxon>unclassified sequences</taxon>
        <taxon>metagenomes</taxon>
        <taxon>ecological metagenomes</taxon>
    </lineage>
</organism>
<protein>
    <submittedName>
        <fullName evidence="1">Uncharacterized protein</fullName>
    </submittedName>
</protein>
<dbReference type="AlphaFoldDB" id="T1B2N9"/>
<comment type="caution">
    <text evidence="1">The sequence shown here is derived from an EMBL/GenBank/DDBJ whole genome shotgun (WGS) entry which is preliminary data.</text>
</comment>
<proteinExistence type="predicted"/>
<name>T1B2N9_9ZZZZ</name>
<dbReference type="InterPro" id="IPR011990">
    <property type="entry name" value="TPR-like_helical_dom_sf"/>
</dbReference>
<accession>T1B2N9</accession>
<reference evidence="1" key="2">
    <citation type="journal article" date="2014" name="ISME J.">
        <title>Microbial stratification in low pH oxic and suboxic macroscopic growths along an acid mine drainage.</title>
        <authorList>
            <person name="Mendez-Garcia C."/>
            <person name="Mesa V."/>
            <person name="Sprenger R.R."/>
            <person name="Richter M."/>
            <person name="Diez M.S."/>
            <person name="Solano J."/>
            <person name="Bargiela R."/>
            <person name="Golyshina O.V."/>
            <person name="Manteca A."/>
            <person name="Ramos J.L."/>
            <person name="Gallego J.R."/>
            <person name="Llorente I."/>
            <person name="Martins Dos Santos V.A."/>
            <person name="Jensen O.N."/>
            <person name="Pelaez A.I."/>
            <person name="Sanchez J."/>
            <person name="Ferrer M."/>
        </authorList>
    </citation>
    <scope>NUCLEOTIDE SEQUENCE</scope>
</reference>
<dbReference type="EMBL" id="AUZZ01001510">
    <property type="protein sequence ID" value="EQD64127.1"/>
    <property type="molecule type" value="Genomic_DNA"/>
</dbReference>
<gene>
    <name evidence="1" type="ORF">B2A_02158</name>
</gene>
<dbReference type="SUPFAM" id="SSF48452">
    <property type="entry name" value="TPR-like"/>
    <property type="match status" value="1"/>
</dbReference>